<dbReference type="Gene3D" id="3.40.50.1000">
    <property type="entry name" value="HAD superfamily/HAD-like"/>
    <property type="match status" value="1"/>
</dbReference>
<dbReference type="Proteomes" id="UP000697927">
    <property type="component" value="Unassembled WGS sequence"/>
</dbReference>
<dbReference type="NCBIfam" id="TIGR01509">
    <property type="entry name" value="HAD-SF-IA-v3"/>
    <property type="match status" value="1"/>
</dbReference>
<reference evidence="2 3" key="1">
    <citation type="journal article" date="2020" name="Microorganisms">
        <title>Polyphasic Characterisation of Cedecea colo sp. nov., a New Enteric Bacterium Isolated from the Koala Hindgut.</title>
        <authorList>
            <person name="Boath J.M."/>
            <person name="Dakhal S."/>
            <person name="Van T.T.H."/>
            <person name="Moore R.J."/>
            <person name="Dekiwadia C."/>
            <person name="Macreadie I.G."/>
        </authorList>
    </citation>
    <scope>NUCLEOTIDE SEQUENCE [LARGE SCALE GENOMIC DNA]</scope>
    <source>
        <strain evidence="2 3">ZA</strain>
    </source>
</reference>
<dbReference type="GO" id="GO:0016787">
    <property type="term" value="F:hydrolase activity"/>
    <property type="evidence" value="ECO:0007669"/>
    <property type="project" value="UniProtKB-KW"/>
</dbReference>
<dbReference type="InterPro" id="IPR023214">
    <property type="entry name" value="HAD_sf"/>
</dbReference>
<keyword evidence="2" id="KW-0378">Hydrolase</keyword>
<sequence>MNVQAVIFDMDGVIIDSEGFWQDSQIEVLAGFGIPITAQECERYTKGKRIDEIARIWGERYSLRIQPQRLEELIVAQVCGSVRSRGMAMSGLYQALRFFQAKGYRMALATSSSRQIIAAVFDRLALWKCFDVVCSADDEHSGKPHPAVYLTAVRKLGLEVGECLVIEDSLNGFIAAHRAGIKTFVVAPDYHEAKFSAAAGRYATLNELIYAMQPVLAGSC</sequence>
<name>A0ABX0VHV8_9ENTR</name>
<proteinExistence type="predicted"/>
<dbReference type="Pfam" id="PF00702">
    <property type="entry name" value="Hydrolase"/>
    <property type="match status" value="1"/>
</dbReference>
<dbReference type="EMBL" id="SOYS01000001">
    <property type="protein sequence ID" value="NIY46015.1"/>
    <property type="molecule type" value="Genomic_DNA"/>
</dbReference>
<dbReference type="PANTHER" id="PTHR18901">
    <property type="entry name" value="2-DEOXYGLUCOSE-6-PHOSPHATE PHOSPHATASE 2"/>
    <property type="match status" value="1"/>
</dbReference>
<organism evidence="2 3">
    <name type="scientific">Cedecea colo</name>
    <dbReference type="NCBI Taxonomy" id="2552946"/>
    <lineage>
        <taxon>Bacteria</taxon>
        <taxon>Pseudomonadati</taxon>
        <taxon>Pseudomonadota</taxon>
        <taxon>Gammaproteobacteria</taxon>
        <taxon>Enterobacterales</taxon>
        <taxon>Enterobacteriaceae</taxon>
        <taxon>Cedecea</taxon>
    </lineage>
</organism>
<evidence type="ECO:0000313" key="3">
    <source>
        <dbReference type="Proteomes" id="UP000697927"/>
    </source>
</evidence>
<dbReference type="PRINTS" id="PR00413">
    <property type="entry name" value="HADHALOGNASE"/>
</dbReference>
<dbReference type="SFLD" id="SFLDG01129">
    <property type="entry name" value="C1.5:_HAD__Beta-PGM__Phosphata"/>
    <property type="match status" value="1"/>
</dbReference>
<dbReference type="SFLD" id="SFLDS00003">
    <property type="entry name" value="Haloacid_Dehalogenase"/>
    <property type="match status" value="1"/>
</dbReference>
<dbReference type="PANTHER" id="PTHR18901:SF38">
    <property type="entry name" value="PSEUDOURIDINE-5'-PHOSPHATASE"/>
    <property type="match status" value="1"/>
</dbReference>
<dbReference type="Gene3D" id="1.10.150.240">
    <property type="entry name" value="Putative phosphatase, domain 2"/>
    <property type="match status" value="1"/>
</dbReference>
<comment type="caution">
    <text evidence="2">The sequence shown here is derived from an EMBL/GenBank/DDBJ whole genome shotgun (WGS) entry which is preliminary data.</text>
</comment>
<protein>
    <submittedName>
        <fullName evidence="2">HAD family hydrolase</fullName>
    </submittedName>
</protein>
<gene>
    <name evidence="2" type="ORF">E2L00_00380</name>
</gene>
<dbReference type="InterPro" id="IPR023198">
    <property type="entry name" value="PGP-like_dom2"/>
</dbReference>
<evidence type="ECO:0000256" key="1">
    <source>
        <dbReference type="ARBA" id="ARBA00022723"/>
    </source>
</evidence>
<dbReference type="SUPFAM" id="SSF56784">
    <property type="entry name" value="HAD-like"/>
    <property type="match status" value="1"/>
</dbReference>
<keyword evidence="3" id="KW-1185">Reference proteome</keyword>
<accession>A0ABX0VHV8</accession>
<keyword evidence="1" id="KW-0479">Metal-binding</keyword>
<dbReference type="SFLD" id="SFLDG01135">
    <property type="entry name" value="C1.5.6:_HAD__Beta-PGM__Phospha"/>
    <property type="match status" value="1"/>
</dbReference>
<dbReference type="RefSeq" id="WP_167605504.1">
    <property type="nucleotide sequence ID" value="NZ_SOYS01000001.1"/>
</dbReference>
<evidence type="ECO:0000313" key="2">
    <source>
        <dbReference type="EMBL" id="NIY46015.1"/>
    </source>
</evidence>
<dbReference type="InterPro" id="IPR006439">
    <property type="entry name" value="HAD-SF_hydro_IA"/>
</dbReference>
<dbReference type="CDD" id="cd07505">
    <property type="entry name" value="HAD_BPGM-like"/>
    <property type="match status" value="1"/>
</dbReference>
<dbReference type="InterPro" id="IPR036412">
    <property type="entry name" value="HAD-like_sf"/>
</dbReference>